<evidence type="ECO:0000256" key="1">
    <source>
        <dbReference type="SAM" id="MobiDB-lite"/>
    </source>
</evidence>
<gene>
    <name evidence="2" type="ORF">GCM10023086_36010</name>
</gene>
<reference evidence="3" key="1">
    <citation type="journal article" date="2019" name="Int. J. Syst. Evol. Microbiol.">
        <title>The Global Catalogue of Microorganisms (GCM) 10K type strain sequencing project: providing services to taxonomists for standard genome sequencing and annotation.</title>
        <authorList>
            <consortium name="The Broad Institute Genomics Platform"/>
            <consortium name="The Broad Institute Genome Sequencing Center for Infectious Disease"/>
            <person name="Wu L."/>
            <person name="Ma J."/>
        </authorList>
    </citation>
    <scope>NUCLEOTIDE SEQUENCE [LARGE SCALE GENOMIC DNA]</scope>
    <source>
        <strain evidence="3">JCM 31290</strain>
    </source>
</reference>
<dbReference type="EMBL" id="BAABET010000005">
    <property type="protein sequence ID" value="GAA4314646.1"/>
    <property type="molecule type" value="Genomic_DNA"/>
</dbReference>
<feature type="compositionally biased region" description="Basic and acidic residues" evidence="1">
    <location>
        <begin position="38"/>
        <end position="50"/>
    </location>
</feature>
<accession>A0ABP8G085</accession>
<dbReference type="RefSeq" id="WP_345662554.1">
    <property type="nucleotide sequence ID" value="NZ_BAABET010000005.1"/>
</dbReference>
<comment type="caution">
    <text evidence="2">The sequence shown here is derived from an EMBL/GenBank/DDBJ whole genome shotgun (WGS) entry which is preliminary data.</text>
</comment>
<protein>
    <submittedName>
        <fullName evidence="2">Uncharacterized protein</fullName>
    </submittedName>
</protein>
<name>A0ABP8G085_9ACTN</name>
<keyword evidence="3" id="KW-1185">Reference proteome</keyword>
<evidence type="ECO:0000313" key="3">
    <source>
        <dbReference type="Proteomes" id="UP001501115"/>
    </source>
</evidence>
<dbReference type="Proteomes" id="UP001501115">
    <property type="component" value="Unassembled WGS sequence"/>
</dbReference>
<proteinExistence type="predicted"/>
<organism evidence="2 3">
    <name type="scientific">Streptomyces venetus</name>
    <dbReference type="NCBI Taxonomy" id="1701086"/>
    <lineage>
        <taxon>Bacteria</taxon>
        <taxon>Bacillati</taxon>
        <taxon>Actinomycetota</taxon>
        <taxon>Actinomycetes</taxon>
        <taxon>Kitasatosporales</taxon>
        <taxon>Streptomycetaceae</taxon>
        <taxon>Streptomyces</taxon>
    </lineage>
</organism>
<evidence type="ECO:0000313" key="2">
    <source>
        <dbReference type="EMBL" id="GAA4314646.1"/>
    </source>
</evidence>
<feature type="region of interest" description="Disordered" evidence="1">
    <location>
        <begin position="30"/>
        <end position="50"/>
    </location>
</feature>
<sequence>MTYVEQYVPARERHTSPLLPTAASVTPHHIPVPLPAHPTDRAIRELRSPR</sequence>